<evidence type="ECO:0000313" key="2">
    <source>
        <dbReference type="Proteomes" id="UP000078532"/>
    </source>
</evidence>
<accession>A0A1B7LD23</accession>
<keyword evidence="2" id="KW-1185">Reference proteome</keyword>
<evidence type="ECO:0000313" key="1">
    <source>
        <dbReference type="EMBL" id="OAT80836.1"/>
    </source>
</evidence>
<gene>
    <name evidence="1" type="ORF">A6M21_12235</name>
</gene>
<protein>
    <submittedName>
        <fullName evidence="1">PBS lyase</fullName>
    </submittedName>
</protein>
<dbReference type="EMBL" id="LYVF01000171">
    <property type="protein sequence ID" value="OAT80836.1"/>
    <property type="molecule type" value="Genomic_DNA"/>
</dbReference>
<sequence>MNEQKRELTQKPACPFCGLLLERPREMAARRPGDMPVGSCACGAVYAYDATGHNLGAAFEEALVFACNMDWDLAWGLLPEEDYRESLIEKYDLETNQIIPGGFYEGRRIAGALYLIRLHDDIREVTARGVKEKLKKAGEARFVPAGSANAENGASSPAPLSKQAVQVLVAEYRTAELLARAGRDKKLLRHLQRLLYAGDELLRLRAAEIMGLVCAVVARKEPQTVTRLLQGLSESVADSAASSWGAVDALGEIISRAAQLYAGYIPVLYQYLADEALRPRALAAIGKIAAVNPRLIQKPVYGFIACLDDPNPENRACAAWILGSLKSAAAGEKLKQLCADEQEINFYQHGRMEKKTVGRLAREALEKI</sequence>
<dbReference type="STRING" id="1838280.A6M21_12235"/>
<proteinExistence type="predicted"/>
<dbReference type="InterPro" id="IPR054701">
    <property type="entry name" value="DVU0298-like"/>
</dbReference>
<dbReference type="Proteomes" id="UP000078532">
    <property type="component" value="Unassembled WGS sequence"/>
</dbReference>
<dbReference type="InterPro" id="IPR016024">
    <property type="entry name" value="ARM-type_fold"/>
</dbReference>
<dbReference type="RefSeq" id="WP_066669247.1">
    <property type="nucleotide sequence ID" value="NZ_LYVF01000171.1"/>
</dbReference>
<dbReference type="GO" id="GO:0016829">
    <property type="term" value="F:lyase activity"/>
    <property type="evidence" value="ECO:0007669"/>
    <property type="project" value="UniProtKB-KW"/>
</dbReference>
<organism evidence="1 2">
    <name type="scientific">Desulfotomaculum copahuensis</name>
    <dbReference type="NCBI Taxonomy" id="1838280"/>
    <lineage>
        <taxon>Bacteria</taxon>
        <taxon>Bacillati</taxon>
        <taxon>Bacillota</taxon>
        <taxon>Clostridia</taxon>
        <taxon>Eubacteriales</taxon>
        <taxon>Desulfotomaculaceae</taxon>
        <taxon>Desulfotomaculum</taxon>
    </lineage>
</organism>
<name>A0A1B7LD23_9FIRM</name>
<dbReference type="AlphaFoldDB" id="A0A1B7LD23"/>
<dbReference type="InterPro" id="IPR011989">
    <property type="entry name" value="ARM-like"/>
</dbReference>
<dbReference type="OrthoDB" id="5430983at2"/>
<dbReference type="Gene3D" id="1.25.10.10">
    <property type="entry name" value="Leucine-rich Repeat Variant"/>
    <property type="match status" value="1"/>
</dbReference>
<comment type="caution">
    <text evidence="1">The sequence shown here is derived from an EMBL/GenBank/DDBJ whole genome shotgun (WGS) entry which is preliminary data.</text>
</comment>
<keyword evidence="1" id="KW-0456">Lyase</keyword>
<reference evidence="1 2" key="1">
    <citation type="submission" date="2016-04" db="EMBL/GenBank/DDBJ databases">
        <authorList>
            <person name="Evans L.H."/>
            <person name="Alamgir A."/>
            <person name="Owens N."/>
            <person name="Weber N.D."/>
            <person name="Virtaneva K."/>
            <person name="Barbian K."/>
            <person name="Babar A."/>
            <person name="Rosenke K."/>
        </authorList>
    </citation>
    <scope>NUCLEOTIDE SEQUENCE [LARGE SCALE GENOMIC DNA]</scope>
    <source>
        <strain evidence="1 2">LMa1</strain>
    </source>
</reference>
<dbReference type="SUPFAM" id="SSF48371">
    <property type="entry name" value="ARM repeat"/>
    <property type="match status" value="1"/>
</dbReference>
<dbReference type="NCBIfam" id="NF045662">
    <property type="entry name" value="DVU0298_fam"/>
    <property type="match status" value="1"/>
</dbReference>